<feature type="domain" description="Rhodanese" evidence="1">
    <location>
        <begin position="21"/>
        <end position="106"/>
    </location>
</feature>
<evidence type="ECO:0000313" key="3">
    <source>
        <dbReference type="Proteomes" id="UP000092714"/>
    </source>
</evidence>
<evidence type="ECO:0000313" key="2">
    <source>
        <dbReference type="EMBL" id="OBY10907.1"/>
    </source>
</evidence>
<dbReference type="GO" id="GO:0016740">
    <property type="term" value="F:transferase activity"/>
    <property type="evidence" value="ECO:0007669"/>
    <property type="project" value="UniProtKB-KW"/>
</dbReference>
<dbReference type="Pfam" id="PF00581">
    <property type="entry name" value="Rhodanese"/>
    <property type="match status" value="1"/>
</dbReference>
<dbReference type="Gene3D" id="3.40.250.10">
    <property type="entry name" value="Rhodanese-like domain"/>
    <property type="match status" value="1"/>
</dbReference>
<dbReference type="InterPro" id="IPR001763">
    <property type="entry name" value="Rhodanese-like_dom"/>
</dbReference>
<name>A0A1B8RQ31_9CLOT</name>
<dbReference type="OrthoDB" id="9800872at2"/>
<comment type="caution">
    <text evidence="2">The sequence shown here is derived from an EMBL/GenBank/DDBJ whole genome shotgun (WGS) entry which is preliminary data.</text>
</comment>
<gene>
    <name evidence="2" type="ORF">CP373A1_10460</name>
</gene>
<dbReference type="CDD" id="cd00158">
    <property type="entry name" value="RHOD"/>
    <property type="match status" value="1"/>
</dbReference>
<dbReference type="SMART" id="SM00450">
    <property type="entry name" value="RHOD"/>
    <property type="match status" value="1"/>
</dbReference>
<proteinExistence type="predicted"/>
<dbReference type="InterPro" id="IPR036873">
    <property type="entry name" value="Rhodanese-like_dom_sf"/>
</dbReference>
<dbReference type="AlphaFoldDB" id="A0A1B8RQ31"/>
<accession>A0A1B8RQ31</accession>
<reference evidence="2 3" key="1">
    <citation type="submission" date="2016-06" db="EMBL/GenBank/DDBJ databases">
        <authorList>
            <person name="Kjaerup R.B."/>
            <person name="Dalgaard T.S."/>
            <person name="Juul-Madsen H.R."/>
        </authorList>
    </citation>
    <scope>NUCLEOTIDE SEQUENCE [LARGE SCALE GENOMIC DNA]</scope>
    <source>
        <strain evidence="2 3">373-A1</strain>
    </source>
</reference>
<dbReference type="SUPFAM" id="SSF52821">
    <property type="entry name" value="Rhodanese/Cell cycle control phosphatase"/>
    <property type="match status" value="1"/>
</dbReference>
<dbReference type="RefSeq" id="WP_027096994.1">
    <property type="nucleotide sequence ID" value="NZ_CABHIH010000002.1"/>
</dbReference>
<dbReference type="Proteomes" id="UP000092714">
    <property type="component" value="Unassembled WGS sequence"/>
</dbReference>
<keyword evidence="2" id="KW-0808">Transferase</keyword>
<dbReference type="PANTHER" id="PTHR43031">
    <property type="entry name" value="FAD-DEPENDENT OXIDOREDUCTASE"/>
    <property type="match status" value="1"/>
</dbReference>
<dbReference type="PROSITE" id="PS50206">
    <property type="entry name" value="RHODANESE_3"/>
    <property type="match status" value="1"/>
</dbReference>
<organism evidence="2 3">
    <name type="scientific">Clostridium paraputrificum</name>
    <dbReference type="NCBI Taxonomy" id="29363"/>
    <lineage>
        <taxon>Bacteria</taxon>
        <taxon>Bacillati</taxon>
        <taxon>Bacillota</taxon>
        <taxon>Clostridia</taxon>
        <taxon>Eubacteriales</taxon>
        <taxon>Clostridiaceae</taxon>
        <taxon>Clostridium</taxon>
    </lineage>
</organism>
<dbReference type="EMBL" id="MAPZ01000019">
    <property type="protein sequence ID" value="OBY10907.1"/>
    <property type="molecule type" value="Genomic_DNA"/>
</dbReference>
<evidence type="ECO:0000259" key="1">
    <source>
        <dbReference type="PROSITE" id="PS50206"/>
    </source>
</evidence>
<dbReference type="eggNOG" id="COG0607">
    <property type="taxonomic scope" value="Bacteria"/>
</dbReference>
<sequence>MFSLFGKKDFKSVNVNDLDNILGKINLIDIREPYEVKTRSLKGSKNIPMNNLLKNPEKYLNKEKEYYIMCQSGMRSSRTSNILSKQGYKIINVSGGIGLYVGTKIK</sequence>
<dbReference type="InterPro" id="IPR050229">
    <property type="entry name" value="GlpE_sulfurtransferase"/>
</dbReference>
<keyword evidence="3" id="KW-1185">Reference proteome</keyword>
<dbReference type="PANTHER" id="PTHR43031:SF17">
    <property type="entry name" value="SULFURTRANSFERASE YTWF-RELATED"/>
    <property type="match status" value="1"/>
</dbReference>
<protein>
    <submittedName>
        <fullName evidence="2">Sulfurtransferase</fullName>
    </submittedName>
</protein>
<dbReference type="GeneID" id="42774830"/>